<keyword evidence="8" id="KW-0811">Translocation</keyword>
<keyword evidence="7 11" id="KW-1133">Transmembrane helix</keyword>
<dbReference type="RefSeq" id="WP_098460254.1">
    <property type="nucleotide sequence ID" value="NZ_PDJC01000001.1"/>
</dbReference>
<dbReference type="GO" id="GO:0015031">
    <property type="term" value="P:protein transport"/>
    <property type="evidence" value="ECO:0007669"/>
    <property type="project" value="UniProtKB-KW"/>
</dbReference>
<dbReference type="AlphaFoldDB" id="A0A2A9CT01"/>
<evidence type="ECO:0000256" key="11">
    <source>
        <dbReference type="SAM" id="Phobius"/>
    </source>
</evidence>
<reference evidence="12 13" key="1">
    <citation type="submission" date="2017-10" db="EMBL/GenBank/DDBJ databases">
        <title>Sequencing the genomes of 1000 actinobacteria strains.</title>
        <authorList>
            <person name="Klenk H.-P."/>
        </authorList>
    </citation>
    <scope>NUCLEOTIDE SEQUENCE [LARGE SCALE GENOMIC DNA]</scope>
    <source>
        <strain evidence="12 13">DSM 15597</strain>
    </source>
</reference>
<dbReference type="GO" id="GO:0005886">
    <property type="term" value="C:plasma membrane"/>
    <property type="evidence" value="ECO:0007669"/>
    <property type="project" value="UniProtKB-SubCell"/>
</dbReference>
<comment type="caution">
    <text evidence="12">The sequence shown here is derived from an EMBL/GenBank/DDBJ whole genome shotgun (WGS) entry which is preliminary data.</text>
</comment>
<evidence type="ECO:0000256" key="2">
    <source>
        <dbReference type="ARBA" id="ARBA00006742"/>
    </source>
</evidence>
<feature type="transmembrane region" description="Helical" evidence="11">
    <location>
        <begin position="6"/>
        <end position="22"/>
    </location>
</feature>
<gene>
    <name evidence="12" type="ORF">ATK74_1295</name>
</gene>
<comment type="similarity">
    <text evidence="2">Belongs to the YajC family.</text>
</comment>
<dbReference type="NCBIfam" id="TIGR00739">
    <property type="entry name" value="yajC"/>
    <property type="match status" value="1"/>
</dbReference>
<evidence type="ECO:0000256" key="10">
    <source>
        <dbReference type="SAM" id="MobiDB-lite"/>
    </source>
</evidence>
<proteinExistence type="inferred from homology"/>
<evidence type="ECO:0000313" key="13">
    <source>
        <dbReference type="Proteomes" id="UP000226079"/>
    </source>
</evidence>
<keyword evidence="6" id="KW-0653">Protein transport</keyword>
<evidence type="ECO:0000313" key="12">
    <source>
        <dbReference type="EMBL" id="PFG16742.1"/>
    </source>
</evidence>
<dbReference type="PANTHER" id="PTHR33909:SF1">
    <property type="entry name" value="SEC TRANSLOCON ACCESSORY COMPLEX SUBUNIT YAJC"/>
    <property type="match status" value="1"/>
</dbReference>
<dbReference type="EMBL" id="PDJC01000001">
    <property type="protein sequence ID" value="PFG16742.1"/>
    <property type="molecule type" value="Genomic_DNA"/>
</dbReference>
<dbReference type="PANTHER" id="PTHR33909">
    <property type="entry name" value="SEC TRANSLOCON ACCESSORY COMPLEX SUBUNIT YAJC"/>
    <property type="match status" value="1"/>
</dbReference>
<protein>
    <submittedName>
        <fullName evidence="12">Protein translocase subunit yajC</fullName>
    </submittedName>
</protein>
<accession>A0A2A9CT01</accession>
<name>A0A2A9CT01_9ACTN</name>
<feature type="region of interest" description="Disordered" evidence="10">
    <location>
        <begin position="93"/>
        <end position="113"/>
    </location>
</feature>
<dbReference type="SMART" id="SM01323">
    <property type="entry name" value="YajC"/>
    <property type="match status" value="1"/>
</dbReference>
<comment type="subcellular location">
    <subcellularLocation>
        <location evidence="1">Cell membrane</location>
        <topology evidence="1">Single-pass membrane protein</topology>
    </subcellularLocation>
</comment>
<evidence type="ECO:0000256" key="7">
    <source>
        <dbReference type="ARBA" id="ARBA00022989"/>
    </source>
</evidence>
<dbReference type="InterPro" id="IPR003849">
    <property type="entry name" value="Preprotein_translocase_YajC"/>
</dbReference>
<evidence type="ECO:0000256" key="1">
    <source>
        <dbReference type="ARBA" id="ARBA00004162"/>
    </source>
</evidence>
<keyword evidence="9 11" id="KW-0472">Membrane</keyword>
<keyword evidence="13" id="KW-1185">Reference proteome</keyword>
<evidence type="ECO:0000256" key="6">
    <source>
        <dbReference type="ARBA" id="ARBA00022927"/>
    </source>
</evidence>
<dbReference type="OrthoDB" id="3711957at2"/>
<keyword evidence="3" id="KW-0813">Transport</keyword>
<feature type="compositionally biased region" description="Acidic residues" evidence="10">
    <location>
        <begin position="93"/>
        <end position="105"/>
    </location>
</feature>
<dbReference type="PRINTS" id="PR01853">
    <property type="entry name" value="YAJCTRNLCASE"/>
</dbReference>
<evidence type="ECO:0000256" key="4">
    <source>
        <dbReference type="ARBA" id="ARBA00022475"/>
    </source>
</evidence>
<evidence type="ECO:0000256" key="8">
    <source>
        <dbReference type="ARBA" id="ARBA00023010"/>
    </source>
</evidence>
<keyword evidence="5 11" id="KW-0812">Transmembrane</keyword>
<evidence type="ECO:0000256" key="9">
    <source>
        <dbReference type="ARBA" id="ARBA00023136"/>
    </source>
</evidence>
<sequence>MPDPTMIGLIVLMFAGFYFMIIRPQQKRAKEQKAHMETLAPGVRVMTISGIVGTIKHLGEKQAIIEISPGVEMTVVKGAISMQSVDDEFEYADDNEDNAEPDVTDDVPTADQN</sequence>
<evidence type="ECO:0000256" key="5">
    <source>
        <dbReference type="ARBA" id="ARBA00022692"/>
    </source>
</evidence>
<dbReference type="Proteomes" id="UP000226079">
    <property type="component" value="Unassembled WGS sequence"/>
</dbReference>
<dbReference type="Pfam" id="PF02699">
    <property type="entry name" value="YajC"/>
    <property type="match status" value="1"/>
</dbReference>
<keyword evidence="4" id="KW-1003">Cell membrane</keyword>
<evidence type="ECO:0000256" key="3">
    <source>
        <dbReference type="ARBA" id="ARBA00022448"/>
    </source>
</evidence>
<organism evidence="12 13">
    <name type="scientific">Propionicimonas paludicola</name>
    <dbReference type="NCBI Taxonomy" id="185243"/>
    <lineage>
        <taxon>Bacteria</taxon>
        <taxon>Bacillati</taxon>
        <taxon>Actinomycetota</taxon>
        <taxon>Actinomycetes</taxon>
        <taxon>Propionibacteriales</taxon>
        <taxon>Nocardioidaceae</taxon>
        <taxon>Propionicimonas</taxon>
    </lineage>
</organism>